<reference evidence="18 19" key="1">
    <citation type="submission" date="2018-08" db="EMBL/GenBank/DDBJ databases">
        <title>A genome reference for cultivated species of the human gut microbiota.</title>
        <authorList>
            <person name="Zou Y."/>
            <person name="Xue W."/>
            <person name="Luo G."/>
        </authorList>
    </citation>
    <scope>NUCLEOTIDE SEQUENCE [LARGE SCALE GENOMIC DNA]</scope>
    <source>
        <strain evidence="18 19">AM30-40</strain>
    </source>
</reference>
<dbReference type="Gene3D" id="2.60.40.10">
    <property type="entry name" value="Immunoglobulins"/>
    <property type="match status" value="1"/>
</dbReference>
<dbReference type="PANTHER" id="PTHR43547">
    <property type="entry name" value="TWO-COMPONENT HISTIDINE KINASE"/>
    <property type="match status" value="1"/>
</dbReference>
<dbReference type="GO" id="GO:0003700">
    <property type="term" value="F:DNA-binding transcription factor activity"/>
    <property type="evidence" value="ECO:0007669"/>
    <property type="project" value="InterPro"/>
</dbReference>
<keyword evidence="5" id="KW-0547">Nucleotide-binding</keyword>
<dbReference type="InterPro" id="IPR018062">
    <property type="entry name" value="HTH_AraC-typ_CS"/>
</dbReference>
<keyword evidence="11" id="KW-0804">Transcription</keyword>
<evidence type="ECO:0000256" key="2">
    <source>
        <dbReference type="ARBA" id="ARBA00012438"/>
    </source>
</evidence>
<evidence type="ECO:0000313" key="19">
    <source>
        <dbReference type="Proteomes" id="UP000283429"/>
    </source>
</evidence>
<evidence type="ECO:0000256" key="12">
    <source>
        <dbReference type="PROSITE-ProRule" id="PRU00169"/>
    </source>
</evidence>
<dbReference type="SUPFAM" id="SSF47384">
    <property type="entry name" value="Homodimeric domain of signal transducing histidine kinase"/>
    <property type="match status" value="1"/>
</dbReference>
<dbReference type="PROSITE" id="PS50109">
    <property type="entry name" value="HIS_KIN"/>
    <property type="match status" value="1"/>
</dbReference>
<dbReference type="InterPro" id="IPR004358">
    <property type="entry name" value="Sig_transdc_His_kin-like_C"/>
</dbReference>
<dbReference type="Gene3D" id="3.30.565.10">
    <property type="entry name" value="Histidine kinase-like ATPase, C-terminal domain"/>
    <property type="match status" value="1"/>
</dbReference>
<dbReference type="PRINTS" id="PR00344">
    <property type="entry name" value="BCTRLSENSOR"/>
</dbReference>
<dbReference type="GO" id="GO:0043565">
    <property type="term" value="F:sequence-specific DNA binding"/>
    <property type="evidence" value="ECO:0007669"/>
    <property type="project" value="InterPro"/>
</dbReference>
<dbReference type="FunFam" id="3.30.565.10:FF:000037">
    <property type="entry name" value="Hybrid sensor histidine kinase/response regulator"/>
    <property type="match status" value="1"/>
</dbReference>
<dbReference type="Pfam" id="PF07495">
    <property type="entry name" value="Y_Y_Y"/>
    <property type="match status" value="1"/>
</dbReference>
<gene>
    <name evidence="18" type="ORF">DW783_00050</name>
</gene>
<organism evidence="18 19">
    <name type="scientific">Phocaeicola vulgatus</name>
    <name type="common">Bacteroides vulgatus</name>
    <dbReference type="NCBI Taxonomy" id="821"/>
    <lineage>
        <taxon>Bacteria</taxon>
        <taxon>Pseudomonadati</taxon>
        <taxon>Bacteroidota</taxon>
        <taxon>Bacteroidia</taxon>
        <taxon>Bacteroidales</taxon>
        <taxon>Bacteroidaceae</taxon>
        <taxon>Phocaeicola</taxon>
    </lineage>
</organism>
<dbReference type="InterPro" id="IPR003661">
    <property type="entry name" value="HisK_dim/P_dom"/>
</dbReference>
<dbReference type="SMART" id="SM00342">
    <property type="entry name" value="HTH_ARAC"/>
    <property type="match status" value="1"/>
</dbReference>
<dbReference type="Proteomes" id="UP000283429">
    <property type="component" value="Unassembled WGS sequence"/>
</dbReference>
<dbReference type="FunFam" id="1.10.287.130:FF:000045">
    <property type="entry name" value="Two-component system sensor histidine kinase/response regulator"/>
    <property type="match status" value="1"/>
</dbReference>
<evidence type="ECO:0000259" key="16">
    <source>
        <dbReference type="PROSITE" id="PS50109"/>
    </source>
</evidence>
<dbReference type="InterPro" id="IPR011110">
    <property type="entry name" value="Reg_prop"/>
</dbReference>
<dbReference type="InterPro" id="IPR011123">
    <property type="entry name" value="Y_Y_Y"/>
</dbReference>
<keyword evidence="6" id="KW-0418">Kinase</keyword>
<dbReference type="Gene3D" id="3.40.50.2300">
    <property type="match status" value="1"/>
</dbReference>
<dbReference type="SMART" id="SM00448">
    <property type="entry name" value="REC"/>
    <property type="match status" value="1"/>
</dbReference>
<evidence type="ECO:0000313" key="18">
    <source>
        <dbReference type="EMBL" id="RHD85917.1"/>
    </source>
</evidence>
<comment type="catalytic activity">
    <reaction evidence="1">
        <text>ATP + protein L-histidine = ADP + protein N-phospho-L-histidine.</text>
        <dbReference type="EC" id="2.7.13.3"/>
    </reaction>
</comment>
<keyword evidence="13" id="KW-0812">Transmembrane</keyword>
<dbReference type="InterPro" id="IPR009057">
    <property type="entry name" value="Homeodomain-like_sf"/>
</dbReference>
<evidence type="ECO:0000256" key="13">
    <source>
        <dbReference type="SAM" id="Phobius"/>
    </source>
</evidence>
<evidence type="ECO:0000256" key="8">
    <source>
        <dbReference type="ARBA" id="ARBA00023012"/>
    </source>
</evidence>
<dbReference type="PROSITE" id="PS01124">
    <property type="entry name" value="HTH_ARAC_FAMILY_2"/>
    <property type="match status" value="1"/>
</dbReference>
<dbReference type="InterPro" id="IPR036890">
    <property type="entry name" value="HATPase_C_sf"/>
</dbReference>
<dbReference type="Pfam" id="PF02518">
    <property type="entry name" value="HATPase_c"/>
    <property type="match status" value="1"/>
</dbReference>
<dbReference type="SUPFAM" id="SSF52172">
    <property type="entry name" value="CheY-like"/>
    <property type="match status" value="1"/>
</dbReference>
<feature type="transmembrane region" description="Helical" evidence="13">
    <location>
        <begin position="898"/>
        <end position="919"/>
    </location>
</feature>
<dbReference type="SUPFAM" id="SSF46689">
    <property type="entry name" value="Homeodomain-like"/>
    <property type="match status" value="1"/>
</dbReference>
<feature type="domain" description="Response regulatory" evidence="17">
    <location>
        <begin position="1210"/>
        <end position="1325"/>
    </location>
</feature>
<dbReference type="FunFam" id="2.60.40.10:FF:000791">
    <property type="entry name" value="Two-component system sensor histidine kinase/response regulator"/>
    <property type="match status" value="1"/>
</dbReference>
<dbReference type="PROSITE" id="PS50110">
    <property type="entry name" value="RESPONSE_REGULATORY"/>
    <property type="match status" value="1"/>
</dbReference>
<dbReference type="Pfam" id="PF00072">
    <property type="entry name" value="Response_reg"/>
    <property type="match status" value="1"/>
</dbReference>
<dbReference type="SUPFAM" id="SSF50998">
    <property type="entry name" value="Quinoprotein alcohol dehydrogenase-like"/>
    <property type="match status" value="1"/>
</dbReference>
<accession>A0A414HJ94</accession>
<evidence type="ECO:0000256" key="9">
    <source>
        <dbReference type="ARBA" id="ARBA00023015"/>
    </source>
</evidence>
<keyword evidence="14" id="KW-0732">Signal</keyword>
<dbReference type="InterPro" id="IPR018060">
    <property type="entry name" value="HTH_AraC"/>
</dbReference>
<evidence type="ECO:0000256" key="10">
    <source>
        <dbReference type="ARBA" id="ARBA00023125"/>
    </source>
</evidence>
<evidence type="ECO:0000259" key="15">
    <source>
        <dbReference type="PROSITE" id="PS01124"/>
    </source>
</evidence>
<evidence type="ECO:0000256" key="6">
    <source>
        <dbReference type="ARBA" id="ARBA00022777"/>
    </source>
</evidence>
<dbReference type="InterPro" id="IPR001789">
    <property type="entry name" value="Sig_transdc_resp-reg_receiver"/>
</dbReference>
<evidence type="ECO:0000256" key="1">
    <source>
        <dbReference type="ARBA" id="ARBA00000085"/>
    </source>
</evidence>
<dbReference type="PROSITE" id="PS00041">
    <property type="entry name" value="HTH_ARAC_FAMILY_1"/>
    <property type="match status" value="1"/>
</dbReference>
<keyword evidence="8" id="KW-0902">Two-component regulatory system</keyword>
<dbReference type="Gene3D" id="1.10.287.130">
    <property type="match status" value="1"/>
</dbReference>
<dbReference type="CDD" id="cd17574">
    <property type="entry name" value="REC_OmpR"/>
    <property type="match status" value="1"/>
</dbReference>
<keyword evidence="13" id="KW-0472">Membrane</keyword>
<dbReference type="InterPro" id="IPR005467">
    <property type="entry name" value="His_kinase_dom"/>
</dbReference>
<feature type="domain" description="HTH araC/xylS-type" evidence="15">
    <location>
        <begin position="1368"/>
        <end position="1467"/>
    </location>
</feature>
<dbReference type="EC" id="2.7.13.3" evidence="2"/>
<evidence type="ECO:0000256" key="3">
    <source>
        <dbReference type="ARBA" id="ARBA00022553"/>
    </source>
</evidence>
<dbReference type="SMART" id="SM00387">
    <property type="entry name" value="HATPase_c"/>
    <property type="match status" value="1"/>
</dbReference>
<evidence type="ECO:0000256" key="5">
    <source>
        <dbReference type="ARBA" id="ARBA00022741"/>
    </source>
</evidence>
<dbReference type="SUPFAM" id="SSF55874">
    <property type="entry name" value="ATPase domain of HSP90 chaperone/DNA topoisomerase II/histidine kinase"/>
    <property type="match status" value="1"/>
</dbReference>
<dbReference type="GO" id="GO:0005524">
    <property type="term" value="F:ATP binding"/>
    <property type="evidence" value="ECO:0007669"/>
    <property type="project" value="UniProtKB-KW"/>
</dbReference>
<dbReference type="Gene3D" id="1.10.10.60">
    <property type="entry name" value="Homeodomain-like"/>
    <property type="match status" value="2"/>
</dbReference>
<feature type="signal peptide" evidence="14">
    <location>
        <begin position="1"/>
        <end position="20"/>
    </location>
</feature>
<name>A0A414HJ94_PHOVU</name>
<proteinExistence type="predicted"/>
<dbReference type="InterPro" id="IPR003594">
    <property type="entry name" value="HATPase_dom"/>
</dbReference>
<keyword evidence="13" id="KW-1133">Transmembrane helix</keyword>
<keyword evidence="10" id="KW-0238">DNA-binding</keyword>
<protein>
    <recommendedName>
        <fullName evidence="2">histidine kinase</fullName>
        <ecNumber evidence="2">2.7.13.3</ecNumber>
    </recommendedName>
</protein>
<keyword evidence="9" id="KW-0805">Transcription regulation</keyword>
<evidence type="ECO:0000259" key="17">
    <source>
        <dbReference type="PROSITE" id="PS50110"/>
    </source>
</evidence>
<dbReference type="RefSeq" id="WP_118170206.1">
    <property type="nucleotide sequence ID" value="NZ_JAKKXI010000031.1"/>
</dbReference>
<evidence type="ECO:0000256" key="11">
    <source>
        <dbReference type="ARBA" id="ARBA00023163"/>
    </source>
</evidence>
<dbReference type="Pfam" id="PF07494">
    <property type="entry name" value="Reg_prop"/>
    <property type="match status" value="3"/>
</dbReference>
<dbReference type="InterPro" id="IPR015943">
    <property type="entry name" value="WD40/YVTN_repeat-like_dom_sf"/>
</dbReference>
<evidence type="ECO:0000256" key="4">
    <source>
        <dbReference type="ARBA" id="ARBA00022679"/>
    </source>
</evidence>
<dbReference type="InterPro" id="IPR011006">
    <property type="entry name" value="CheY-like_superfamily"/>
</dbReference>
<dbReference type="SUPFAM" id="SSF63829">
    <property type="entry name" value="Calcium-dependent phosphotriesterase"/>
    <property type="match status" value="1"/>
</dbReference>
<feature type="chain" id="PRO_5019011271" description="histidine kinase" evidence="14">
    <location>
        <begin position="21"/>
        <end position="1472"/>
    </location>
</feature>
<dbReference type="EMBL" id="QSJM01000001">
    <property type="protein sequence ID" value="RHD85917.1"/>
    <property type="molecule type" value="Genomic_DNA"/>
</dbReference>
<dbReference type="Pfam" id="PF12833">
    <property type="entry name" value="HTH_18"/>
    <property type="match status" value="1"/>
</dbReference>
<sequence length="1472" mass="168941">MKHILFLLLFNILSFVSLQSQPSCVFTQYTTKDGLIQKTISYILQDRKGFIWVSTWDGINRFDGYTFKNYKARPGDLIGFINNRVDYIAEDHQGFIWALSYDGHVYRFDPRTESFFPLPYDDYQARQIYISPTGCIWITTEKALLLVTYQDDDSQIVIENFSADNQISSDEKINQIYADKEKSEWILTSNGIYLITRDSKRIISFFTEKYPQNSAFYKVTETEDYLFFSSEKGSIQRYNKQTKEFTLIKLPVDSSVTCLQVLGNKELVCGTREDGFFVVNVENGQSRQYKRTLFPQLPSDCIKSIYVSRNHEVWIQHDKEGITLFHPQSGNIDYFNPVSGRDKSEANSELFIVEDNSGNLWIHPPKGELFYYNRSVNQLVPFSNPALSLEKHKIANRITALFMDRQENMWIGSYDNGLEKVTFNDTFFKFYTDPTRYERTGQNNARALLYDNKNRLWIACKDKTIAIYDNSHNFLGYLHFDGSVSMQPDTSLGMAYAITQDKSGTIWIGTKGNGLIEVQPGHSSLHFLLKQYKYSVEDIYSLSHNDIYAVCEDAVGRIWIATFGGGVNYMEQIEGKTRFINYRNKLKKFPIPLYYRTRDLVSDGNGRIWIATSNGLLACKEKFSDAEQLEFEHYTRTPEDINSLSNNNINRVFLTREKELYVLTFGGGLNKLVSLKDGKAHFNVYTTLNNLPSDLLVTMVEDKKGNLWIAMEEELCKFNPSTKTVENYPAHSFPRSLKFNEGRGVCLPESGSLLFNTKQGVLYFQPDSINKSTYVPSIVFTGLQLSNKIITPKDSTGLLQRNIDDTRSLTFTHDNNSFSIQFAALDMKYPGNVSYAYRLKGFEKEWNEVGKQRMATYTNVPKGNYEFQICSTNSDGRWADNIRSIDITVLPSFWETPWAILLYILAVVAIIWSVVYILFTFYRLKHEVSVEQKLSELKLQFFTNISHELRTPLTLIAGPVEQLLEDKHLSSYYRTQLTLVERNANRMRQLVNQILDLRKIQNNKMKMRVQQIELVSFVRRLMESFNGLADEHHISFKLESSVDSLSIWGDMDKLEKILFNLLSNAFKYTPQGKQIKVIIHVVRENVCIGIEDQGIGISENKQKRLFERFENLVDKNLFNRESTGIGLSLVKELVEMHKGTIGLESWVGKGSKFTILLPLGKEHFDSDTEFILTDIIGNEAVGDKDTAGLLISENEEISSQSDVFDSAKETLLLVEDNGELRYFLKTIFNPYFNIVEAVDGVAGFNMAKEVVPDVIISDVMMPRKDGIRMMRELREEMSTSHIPLVLLTAKSTVENKIEGMESGADDYITKPFSAAYLKARIFNLLAQRKKLQALYCATLLKTSAESFEEDKKEEGIPVLSANDKLFMDRLIEFIEDNLDNGDLMIADLAQELGMSRSVFFNKLKTLTGLSPVEFLREMRIKKAAQLILADEGNMAQIAYQVGFNDSHYFSKCFKQVYGVTPTEYKSGKENRI</sequence>
<keyword evidence="4" id="KW-0808">Transferase</keyword>
<keyword evidence="3 12" id="KW-0597">Phosphoprotein</keyword>
<dbReference type="CDD" id="cd00082">
    <property type="entry name" value="HisKA"/>
    <property type="match status" value="1"/>
</dbReference>
<feature type="domain" description="Histidine kinase" evidence="16">
    <location>
        <begin position="944"/>
        <end position="1161"/>
    </location>
</feature>
<keyword evidence="7" id="KW-0067">ATP-binding</keyword>
<dbReference type="InterPro" id="IPR013783">
    <property type="entry name" value="Ig-like_fold"/>
</dbReference>
<evidence type="ECO:0000256" key="7">
    <source>
        <dbReference type="ARBA" id="ARBA00022840"/>
    </source>
</evidence>
<dbReference type="SMART" id="SM00388">
    <property type="entry name" value="HisKA"/>
    <property type="match status" value="1"/>
</dbReference>
<dbReference type="PANTHER" id="PTHR43547:SF2">
    <property type="entry name" value="HYBRID SIGNAL TRANSDUCTION HISTIDINE KINASE C"/>
    <property type="match status" value="1"/>
</dbReference>
<comment type="caution">
    <text evidence="18">The sequence shown here is derived from an EMBL/GenBank/DDBJ whole genome shotgun (WGS) entry which is preliminary data.</text>
</comment>
<dbReference type="InterPro" id="IPR011047">
    <property type="entry name" value="Quinoprotein_ADH-like_sf"/>
</dbReference>
<evidence type="ECO:0000256" key="14">
    <source>
        <dbReference type="SAM" id="SignalP"/>
    </source>
</evidence>
<dbReference type="GO" id="GO:0000155">
    <property type="term" value="F:phosphorelay sensor kinase activity"/>
    <property type="evidence" value="ECO:0007669"/>
    <property type="project" value="InterPro"/>
</dbReference>
<dbReference type="InterPro" id="IPR036097">
    <property type="entry name" value="HisK_dim/P_sf"/>
</dbReference>
<dbReference type="Gene3D" id="2.130.10.10">
    <property type="entry name" value="YVTN repeat-like/Quinoprotein amine dehydrogenase"/>
    <property type="match status" value="4"/>
</dbReference>
<feature type="modified residue" description="4-aspartylphosphate" evidence="12">
    <location>
        <position position="1258"/>
    </location>
</feature>
<dbReference type="Pfam" id="PF00512">
    <property type="entry name" value="HisKA"/>
    <property type="match status" value="1"/>
</dbReference>